<reference evidence="2" key="1">
    <citation type="submission" date="2025-08" db="UniProtKB">
        <authorList>
            <consortium name="RefSeq"/>
        </authorList>
    </citation>
    <scope>IDENTIFICATION</scope>
</reference>
<sequence length="443" mass="46830">MFISAAAMPPDAGCPSTQGPPGPPPPVLPKPGRDNTRLQKLLRKAARKMSRGVMPAPPGAFRTSLSPVSEASHDQEAASPCPASPRPGPPRPAEDPRVVAAPPRSPHTPVTRCVTSPLQRSAFSFSLVQHSSLAAHFRAPEPGWPRGCFAPVSAPVTGRTHISQVQIQLGPGSPSGTPEPHRTDRDTAPHAPDAHPLIPVAHIRPLPTGAQTTSPRPEGAPVLRPPSGFQASVPREAGTRIVVPIAPTYRSPRPPAHSLDPEAPGSQPLEEALVAGPRDEAKQFFSPHKPSPPTPSSSPHPCPFPKVAPKPKSSGWTRLKEQLMAAEEPPAPGPVPSSGATQQEEAAPAPLAARPPASRASRMWDAVLYRMSVAQSQSHAAAPGEGTRAPTGLPRLPFLYRPRFNARKLQEAAARPLPTSLTALELSPRPKNFNRTAAGWRLQ</sequence>
<organism evidence="1 2">
    <name type="scientific">Orycteropus afer afer</name>
    <dbReference type="NCBI Taxonomy" id="1230840"/>
    <lineage>
        <taxon>Eukaryota</taxon>
        <taxon>Metazoa</taxon>
        <taxon>Chordata</taxon>
        <taxon>Craniata</taxon>
        <taxon>Vertebrata</taxon>
        <taxon>Euteleostomi</taxon>
        <taxon>Mammalia</taxon>
        <taxon>Eutheria</taxon>
        <taxon>Afrotheria</taxon>
        <taxon>Tubulidentata</taxon>
        <taxon>Orycteropodidae</taxon>
        <taxon>Orycteropus</taxon>
    </lineage>
</organism>
<protein>
    <submittedName>
        <fullName evidence="2">Proline-rich protein 33-like</fullName>
    </submittedName>
</protein>
<dbReference type="Proteomes" id="UP000694850">
    <property type="component" value="Unplaced"/>
</dbReference>
<keyword evidence="1" id="KW-1185">Reference proteome</keyword>
<name>A0AC54Z5S9_ORYAF</name>
<gene>
    <name evidence="2" type="primary">LOC122150805</name>
</gene>
<accession>A0AC54Z5S9</accession>
<dbReference type="RefSeq" id="XP_042638050.1">
    <property type="nucleotide sequence ID" value="XM_042782116.1"/>
</dbReference>
<evidence type="ECO:0000313" key="2">
    <source>
        <dbReference type="RefSeq" id="XP_042638050.1"/>
    </source>
</evidence>
<evidence type="ECO:0000313" key="1">
    <source>
        <dbReference type="Proteomes" id="UP000694850"/>
    </source>
</evidence>
<proteinExistence type="predicted"/>